<protein>
    <submittedName>
        <fullName evidence="1">Uroporphyrin-III C-methyltransferase</fullName>
    </submittedName>
</protein>
<sequence>MSTSKVTTEVMTPTAITTAEPFPQPVGGASLLLSFRLGKKTTVIIGSSALAAKRAFAALEADSSVVVFFKGDALCDELRWRADHGQLSLKPLGFTEEEDEVILESYLQSLTRDVSFICVTDTLSTMSEGKRSLRSAGRIHKICRKHRVPVNVSDLPQLCDFSFTSTYRFIDSVTGTSSPLQIGVTANGQGRRVSGRIRRDIVAALPKEVGAAVSAIGRLRRRAINGQFDCEEGSGGDGREEAVEEATPNLPVPQRSVAESNVGVSKRRMRWVSQISEYWSFSRLAGMKEEEVDNLLSEDLGLGSSSTISLSQTSLHLLDLETPSHQGRIFLVGSGPGHPSLLTVAARDALTKYANLVLSDKLIPAAVLEMIPSHVQVQIARKFPGNADGAQTELQEAAVEAARQGLTVVRLKQGDPTVYGRAGEEILYFRSQGFEPIVIPGVSSALAGPIFAGVPVTQRGVAESFIVCTGVGRGGKGVKLPGYERSRTVVILMGIARLGTVLDTLQNPGLPPEKRDGPTYPWYTPIAIIERATMPDQRAVFSTLRDVGAALENIGEQRPPGMIVVGWSVLCLWRQGDVSVLDGGGVDADEERVRAWLEGKLWRTQEGLSDNWINLW</sequence>
<organism evidence="1 2">
    <name type="scientific">Thelephora ganbajun</name>
    <name type="common">Ganba fungus</name>
    <dbReference type="NCBI Taxonomy" id="370292"/>
    <lineage>
        <taxon>Eukaryota</taxon>
        <taxon>Fungi</taxon>
        <taxon>Dikarya</taxon>
        <taxon>Basidiomycota</taxon>
        <taxon>Agaricomycotina</taxon>
        <taxon>Agaricomycetes</taxon>
        <taxon>Thelephorales</taxon>
        <taxon>Thelephoraceae</taxon>
        <taxon>Thelephora</taxon>
    </lineage>
</organism>
<name>A0ACB6ZM49_THEGA</name>
<reference evidence="1" key="1">
    <citation type="submission" date="2019-10" db="EMBL/GenBank/DDBJ databases">
        <authorList>
            <consortium name="DOE Joint Genome Institute"/>
            <person name="Kuo A."/>
            <person name="Miyauchi S."/>
            <person name="Kiss E."/>
            <person name="Drula E."/>
            <person name="Kohler A."/>
            <person name="Sanchez-Garcia M."/>
            <person name="Andreopoulos B."/>
            <person name="Barry K.W."/>
            <person name="Bonito G."/>
            <person name="Buee M."/>
            <person name="Carver A."/>
            <person name="Chen C."/>
            <person name="Cichocki N."/>
            <person name="Clum A."/>
            <person name="Culley D."/>
            <person name="Crous P.W."/>
            <person name="Fauchery L."/>
            <person name="Girlanda M."/>
            <person name="Hayes R."/>
            <person name="Keri Z."/>
            <person name="Labutti K."/>
            <person name="Lipzen A."/>
            <person name="Lombard V."/>
            <person name="Magnuson J."/>
            <person name="Maillard F."/>
            <person name="Morin E."/>
            <person name="Murat C."/>
            <person name="Nolan M."/>
            <person name="Ohm R."/>
            <person name="Pangilinan J."/>
            <person name="Pereira M."/>
            <person name="Perotto S."/>
            <person name="Peter M."/>
            <person name="Riley R."/>
            <person name="Sitrit Y."/>
            <person name="Stielow B."/>
            <person name="Szollosi G."/>
            <person name="Zifcakova L."/>
            <person name="Stursova M."/>
            <person name="Spatafora J.W."/>
            <person name="Tedersoo L."/>
            <person name="Vaario L.-M."/>
            <person name="Yamada A."/>
            <person name="Yan M."/>
            <person name="Wang P."/>
            <person name="Xu J."/>
            <person name="Bruns T."/>
            <person name="Baldrian P."/>
            <person name="Vilgalys R."/>
            <person name="Henrissat B."/>
            <person name="Grigoriev I.V."/>
            <person name="Hibbett D."/>
            <person name="Nagy L.G."/>
            <person name="Martin F.M."/>
        </authorList>
    </citation>
    <scope>NUCLEOTIDE SEQUENCE</scope>
    <source>
        <strain evidence="1">P2</strain>
    </source>
</reference>
<gene>
    <name evidence="1" type="ORF">BDM02DRAFT_1377411</name>
</gene>
<evidence type="ECO:0000313" key="1">
    <source>
        <dbReference type="EMBL" id="KAF9650478.1"/>
    </source>
</evidence>
<reference evidence="1" key="2">
    <citation type="journal article" date="2020" name="Nat. Commun.">
        <title>Large-scale genome sequencing of mycorrhizal fungi provides insights into the early evolution of symbiotic traits.</title>
        <authorList>
            <person name="Miyauchi S."/>
            <person name="Kiss E."/>
            <person name="Kuo A."/>
            <person name="Drula E."/>
            <person name="Kohler A."/>
            <person name="Sanchez-Garcia M."/>
            <person name="Morin E."/>
            <person name="Andreopoulos B."/>
            <person name="Barry K.W."/>
            <person name="Bonito G."/>
            <person name="Buee M."/>
            <person name="Carver A."/>
            <person name="Chen C."/>
            <person name="Cichocki N."/>
            <person name="Clum A."/>
            <person name="Culley D."/>
            <person name="Crous P.W."/>
            <person name="Fauchery L."/>
            <person name="Girlanda M."/>
            <person name="Hayes R.D."/>
            <person name="Keri Z."/>
            <person name="LaButti K."/>
            <person name="Lipzen A."/>
            <person name="Lombard V."/>
            <person name="Magnuson J."/>
            <person name="Maillard F."/>
            <person name="Murat C."/>
            <person name="Nolan M."/>
            <person name="Ohm R.A."/>
            <person name="Pangilinan J."/>
            <person name="Pereira M.F."/>
            <person name="Perotto S."/>
            <person name="Peter M."/>
            <person name="Pfister S."/>
            <person name="Riley R."/>
            <person name="Sitrit Y."/>
            <person name="Stielow J.B."/>
            <person name="Szollosi G."/>
            <person name="Zifcakova L."/>
            <person name="Stursova M."/>
            <person name="Spatafora J.W."/>
            <person name="Tedersoo L."/>
            <person name="Vaario L.M."/>
            <person name="Yamada A."/>
            <person name="Yan M."/>
            <person name="Wang P."/>
            <person name="Xu J."/>
            <person name="Bruns T."/>
            <person name="Baldrian P."/>
            <person name="Vilgalys R."/>
            <person name="Dunand C."/>
            <person name="Henrissat B."/>
            <person name="Grigoriev I.V."/>
            <person name="Hibbett D."/>
            <person name="Nagy L.G."/>
            <person name="Martin F.M."/>
        </authorList>
    </citation>
    <scope>NUCLEOTIDE SEQUENCE</scope>
    <source>
        <strain evidence="1">P2</strain>
    </source>
</reference>
<evidence type="ECO:0000313" key="2">
    <source>
        <dbReference type="Proteomes" id="UP000886501"/>
    </source>
</evidence>
<accession>A0ACB6ZM49</accession>
<proteinExistence type="predicted"/>
<dbReference type="EMBL" id="MU117984">
    <property type="protein sequence ID" value="KAF9650478.1"/>
    <property type="molecule type" value="Genomic_DNA"/>
</dbReference>
<keyword evidence="2" id="KW-1185">Reference proteome</keyword>
<comment type="caution">
    <text evidence="1">The sequence shown here is derived from an EMBL/GenBank/DDBJ whole genome shotgun (WGS) entry which is preliminary data.</text>
</comment>
<dbReference type="Proteomes" id="UP000886501">
    <property type="component" value="Unassembled WGS sequence"/>
</dbReference>